<dbReference type="RefSeq" id="WP_328276024.1">
    <property type="nucleotide sequence ID" value="NZ_JARTLD010000012.1"/>
</dbReference>
<keyword evidence="2" id="KW-1185">Reference proteome</keyword>
<reference evidence="1 2" key="1">
    <citation type="submission" date="2023-03" db="EMBL/GenBank/DDBJ databases">
        <title>Bacillus Genome Sequencing.</title>
        <authorList>
            <person name="Dunlap C."/>
        </authorList>
    </citation>
    <scope>NUCLEOTIDE SEQUENCE [LARGE SCALE GENOMIC DNA]</scope>
    <source>
        <strain evidence="1 2">NRS-52</strain>
    </source>
</reference>
<gene>
    <name evidence="1" type="ORF">P9847_05435</name>
</gene>
<proteinExistence type="predicted"/>
<dbReference type="InterPro" id="IPR014347">
    <property type="entry name" value="Tautomerase/MIF_sf"/>
</dbReference>
<dbReference type="Pfam" id="PF14552">
    <property type="entry name" value="Tautomerase_2"/>
    <property type="match status" value="1"/>
</dbReference>
<protein>
    <submittedName>
        <fullName evidence="1">Tautomerase family protein</fullName>
    </submittedName>
</protein>
<accession>A0ABU6PPI9</accession>
<dbReference type="EMBL" id="JARTLD010000012">
    <property type="protein sequence ID" value="MED5016747.1"/>
    <property type="molecule type" value="Genomic_DNA"/>
</dbReference>
<dbReference type="Proteomes" id="UP001343257">
    <property type="component" value="Unassembled WGS sequence"/>
</dbReference>
<organism evidence="1 2">
    <name type="scientific">Paenibacillus chibensis</name>
    <dbReference type="NCBI Taxonomy" id="59846"/>
    <lineage>
        <taxon>Bacteria</taxon>
        <taxon>Bacillati</taxon>
        <taxon>Bacillota</taxon>
        <taxon>Bacilli</taxon>
        <taxon>Bacillales</taxon>
        <taxon>Paenibacillaceae</taxon>
        <taxon>Paenibacillus</taxon>
    </lineage>
</organism>
<sequence length="128" mass="14992">MAQVKIYGTNSSLKSIQRQFSDLIHSCLVDSLELPDNKRFHRFILLPEEDFMYPSDRSERYTIIEISMFEGRSAEVKKKLIRLIFERSLTLGFDVNDIEITIFETPKHHWGIRGLPGDELNLNYTVDI</sequence>
<dbReference type="Gene3D" id="3.30.429.10">
    <property type="entry name" value="Macrophage Migration Inhibitory Factor"/>
    <property type="match status" value="1"/>
</dbReference>
<dbReference type="InterPro" id="IPR037479">
    <property type="entry name" value="Tauto_MSAD"/>
</dbReference>
<evidence type="ECO:0000313" key="2">
    <source>
        <dbReference type="Proteomes" id="UP001343257"/>
    </source>
</evidence>
<name>A0ABU6PPI9_9BACL</name>
<dbReference type="PANTHER" id="PTHR38460:SF1">
    <property type="entry name" value="TAUTOMERASE YOLI-RELATED"/>
    <property type="match status" value="1"/>
</dbReference>
<comment type="caution">
    <text evidence="1">The sequence shown here is derived from an EMBL/GenBank/DDBJ whole genome shotgun (WGS) entry which is preliminary data.</text>
</comment>
<dbReference type="SUPFAM" id="SSF55331">
    <property type="entry name" value="Tautomerase/MIF"/>
    <property type="match status" value="1"/>
</dbReference>
<evidence type="ECO:0000313" key="1">
    <source>
        <dbReference type="EMBL" id="MED5016747.1"/>
    </source>
</evidence>
<dbReference type="PANTHER" id="PTHR38460">
    <property type="entry name" value="TAUTOMERASE YOLI-RELATED"/>
    <property type="match status" value="1"/>
</dbReference>